<evidence type="ECO:0000313" key="2">
    <source>
        <dbReference type="EMBL" id="KAG6778632.1"/>
    </source>
</evidence>
<feature type="region of interest" description="Disordered" evidence="1">
    <location>
        <begin position="81"/>
        <end position="148"/>
    </location>
</feature>
<proteinExistence type="predicted"/>
<name>A0A8X8A279_POPTO</name>
<feature type="compositionally biased region" description="Basic and acidic residues" evidence="1">
    <location>
        <begin position="82"/>
        <end position="99"/>
    </location>
</feature>
<dbReference type="PANTHER" id="PTHR33971:SF3">
    <property type="entry name" value="UBIQUITIN CARBOXYL-TERMINAL HYDROLASE 36"/>
    <property type="match status" value="1"/>
</dbReference>
<dbReference type="AlphaFoldDB" id="A0A8X8A279"/>
<keyword evidence="3" id="KW-1185">Reference proteome</keyword>
<sequence length="250" mass="27410">MILVLCYHEQTRFIVSYKVSEFNETEFEEYDPTAFGGSYDPAATYGKPLPPSDKICYTSSTPDPNALSLNGVSYGLITAPYGKDEVNEPAPKPRSERKPLRLPAIEAAPLSLEHGNGKGNSQEKSLVLHKGEESEENEGDHHDSLPGYDAGYCNGSSGELGYEHARNDNDRQQATDCGSYGNQGRGLLIIYSDAGQILMLKEEMQAAAMGVLSMSMGGIIKRKFSINRSSMLRIDGQLEHVARSFVHLLE</sequence>
<protein>
    <submittedName>
        <fullName evidence="2">Uncharacterized protein</fullName>
    </submittedName>
</protein>
<dbReference type="OrthoDB" id="768992at2759"/>
<dbReference type="EMBL" id="JAAWWB010000007">
    <property type="protein sequence ID" value="KAG6778632.1"/>
    <property type="molecule type" value="Genomic_DNA"/>
</dbReference>
<evidence type="ECO:0000256" key="1">
    <source>
        <dbReference type="SAM" id="MobiDB-lite"/>
    </source>
</evidence>
<gene>
    <name evidence="2" type="ORF">POTOM_014970</name>
</gene>
<reference evidence="2" key="1">
    <citation type="journal article" date="2020" name="bioRxiv">
        <title>Hybrid origin of Populus tomentosa Carr. identified through genome sequencing and phylogenomic analysis.</title>
        <authorList>
            <person name="An X."/>
            <person name="Gao K."/>
            <person name="Chen Z."/>
            <person name="Li J."/>
            <person name="Yang X."/>
            <person name="Yang X."/>
            <person name="Zhou J."/>
            <person name="Guo T."/>
            <person name="Zhao T."/>
            <person name="Huang S."/>
            <person name="Miao D."/>
            <person name="Khan W.U."/>
            <person name="Rao P."/>
            <person name="Ye M."/>
            <person name="Lei B."/>
            <person name="Liao W."/>
            <person name="Wang J."/>
            <person name="Ji L."/>
            <person name="Li Y."/>
            <person name="Guo B."/>
            <person name="Mustafa N.S."/>
            <person name="Li S."/>
            <person name="Yun Q."/>
            <person name="Keller S.R."/>
            <person name="Mao J."/>
            <person name="Zhang R."/>
            <person name="Strauss S.H."/>
        </authorList>
    </citation>
    <scope>NUCLEOTIDE SEQUENCE</scope>
    <source>
        <strain evidence="2">GM15</strain>
        <tissue evidence="2">Leaf</tissue>
    </source>
</reference>
<evidence type="ECO:0000313" key="3">
    <source>
        <dbReference type="Proteomes" id="UP000886885"/>
    </source>
</evidence>
<organism evidence="2 3">
    <name type="scientific">Populus tomentosa</name>
    <name type="common">Chinese white poplar</name>
    <dbReference type="NCBI Taxonomy" id="118781"/>
    <lineage>
        <taxon>Eukaryota</taxon>
        <taxon>Viridiplantae</taxon>
        <taxon>Streptophyta</taxon>
        <taxon>Embryophyta</taxon>
        <taxon>Tracheophyta</taxon>
        <taxon>Spermatophyta</taxon>
        <taxon>Magnoliopsida</taxon>
        <taxon>eudicotyledons</taxon>
        <taxon>Gunneridae</taxon>
        <taxon>Pentapetalae</taxon>
        <taxon>rosids</taxon>
        <taxon>fabids</taxon>
        <taxon>Malpighiales</taxon>
        <taxon>Salicaceae</taxon>
        <taxon>Saliceae</taxon>
        <taxon>Populus</taxon>
    </lineage>
</organism>
<dbReference type="GO" id="GO:0004674">
    <property type="term" value="F:protein serine/threonine kinase activity"/>
    <property type="evidence" value="ECO:0007669"/>
    <property type="project" value="TreeGrafter"/>
</dbReference>
<dbReference type="InterPro" id="IPR038943">
    <property type="entry name" value="PLDrp1-like"/>
</dbReference>
<dbReference type="GO" id="GO:0070300">
    <property type="term" value="F:phosphatidic acid binding"/>
    <property type="evidence" value="ECO:0007669"/>
    <property type="project" value="InterPro"/>
</dbReference>
<accession>A0A8X8A279</accession>
<comment type="caution">
    <text evidence="2">The sequence shown here is derived from an EMBL/GenBank/DDBJ whole genome shotgun (WGS) entry which is preliminary data.</text>
</comment>
<dbReference type="Proteomes" id="UP000886885">
    <property type="component" value="Chromosome 4A"/>
</dbReference>
<dbReference type="PANTHER" id="PTHR33971">
    <property type="entry name" value="OS06G0232000 PROTEIN"/>
    <property type="match status" value="1"/>
</dbReference>